<accession>A0ABU8EEA0</accession>
<comment type="caution">
    <text evidence="5">The sequence shown here is derived from an EMBL/GenBank/DDBJ whole genome shotgun (WGS) entry which is preliminary data.</text>
</comment>
<dbReference type="Gene3D" id="3.40.50.2000">
    <property type="entry name" value="Glycogen Phosphorylase B"/>
    <property type="match status" value="2"/>
</dbReference>
<keyword evidence="6" id="KW-1185">Reference proteome</keyword>
<feature type="domain" description="Glycosyl transferase family 1" evidence="3">
    <location>
        <begin position="207"/>
        <end position="369"/>
    </location>
</feature>
<evidence type="ECO:0000259" key="3">
    <source>
        <dbReference type="Pfam" id="PF00534"/>
    </source>
</evidence>
<dbReference type="Proteomes" id="UP001373496">
    <property type="component" value="Unassembled WGS sequence"/>
</dbReference>
<dbReference type="PANTHER" id="PTHR12526">
    <property type="entry name" value="GLYCOSYLTRANSFERASE"/>
    <property type="match status" value="1"/>
</dbReference>
<evidence type="ECO:0000313" key="6">
    <source>
        <dbReference type="Proteomes" id="UP001373496"/>
    </source>
</evidence>
<organism evidence="5 6">
    <name type="scientific">Klenkia terrae</name>
    <dbReference type="NCBI Taxonomy" id="1052259"/>
    <lineage>
        <taxon>Bacteria</taxon>
        <taxon>Bacillati</taxon>
        <taxon>Actinomycetota</taxon>
        <taxon>Actinomycetes</taxon>
        <taxon>Geodermatophilales</taxon>
        <taxon>Geodermatophilaceae</taxon>
        <taxon>Klenkia</taxon>
    </lineage>
</organism>
<proteinExistence type="predicted"/>
<evidence type="ECO:0000256" key="2">
    <source>
        <dbReference type="ARBA" id="ARBA00022679"/>
    </source>
</evidence>
<evidence type="ECO:0000259" key="4">
    <source>
        <dbReference type="Pfam" id="PF13439"/>
    </source>
</evidence>
<name>A0ABU8EEA0_9ACTN</name>
<dbReference type="EC" id="2.4.-.-" evidence="5"/>
<protein>
    <submittedName>
        <fullName evidence="5">Glycosyltransferase</fullName>
        <ecNumber evidence="5">2.4.-.-</ecNumber>
    </submittedName>
</protein>
<dbReference type="PANTHER" id="PTHR12526:SF635">
    <property type="entry name" value="GLYCOSYL TRANSFERASE GROUP 1"/>
    <property type="match status" value="1"/>
</dbReference>
<reference evidence="5 6" key="1">
    <citation type="submission" date="2024-03" db="EMBL/GenBank/DDBJ databases">
        <title>Draft genome sequence of Klenkia terrae.</title>
        <authorList>
            <person name="Duangmal K."/>
            <person name="Chantavorakit T."/>
        </authorList>
    </citation>
    <scope>NUCLEOTIDE SEQUENCE [LARGE SCALE GENOMIC DNA]</scope>
    <source>
        <strain evidence="5 6">JCM 17786</strain>
    </source>
</reference>
<dbReference type="SUPFAM" id="SSF53756">
    <property type="entry name" value="UDP-Glycosyltransferase/glycogen phosphorylase"/>
    <property type="match status" value="1"/>
</dbReference>
<gene>
    <name evidence="5" type="ORF">UXQ13_22140</name>
</gene>
<keyword evidence="1 5" id="KW-0328">Glycosyltransferase</keyword>
<dbReference type="InterPro" id="IPR028098">
    <property type="entry name" value="Glyco_trans_4-like_N"/>
</dbReference>
<dbReference type="RefSeq" id="WP_225235457.1">
    <property type="nucleotide sequence ID" value="NZ_JBAPLV010000040.1"/>
</dbReference>
<dbReference type="EMBL" id="JBAPLV010000040">
    <property type="protein sequence ID" value="MEI4281189.1"/>
    <property type="molecule type" value="Genomic_DNA"/>
</dbReference>
<feature type="domain" description="Glycosyltransferase subfamily 4-like N-terminal" evidence="4">
    <location>
        <begin position="22"/>
        <end position="196"/>
    </location>
</feature>
<dbReference type="GO" id="GO:0016757">
    <property type="term" value="F:glycosyltransferase activity"/>
    <property type="evidence" value="ECO:0007669"/>
    <property type="project" value="UniProtKB-KW"/>
</dbReference>
<evidence type="ECO:0000313" key="5">
    <source>
        <dbReference type="EMBL" id="MEI4281189.1"/>
    </source>
</evidence>
<dbReference type="InterPro" id="IPR001296">
    <property type="entry name" value="Glyco_trans_1"/>
</dbReference>
<keyword evidence="2 5" id="KW-0808">Transferase</keyword>
<sequence>MRIAMLSEHASPLATLGGVDAGGQNVHVAMLARALADRGHAVTVHTRRDDVDLPDRVAFVPGVEVVHLDAGPPKEVAKDDLWPHVPELAAALRTQLQADRPDVLHAHFWMSGRAAVDAARGLGVPVVQTFHALGSVKRRWQGAADTSPSVRVRVETAVACAAAGVVATCRDEVTELVALGVDPERVAVVPSGVDTTVFHPTGPTAPRGDRPRLLVIGRLVPRKGLADVLTALVSVPDAELVVLGGPAADELVADPAAAELRARAAALGVADRVQLVGRADRDAVAGWIRSADLVVCAPWYEPFGIVPLEAMACGVPVVATAVGGLTDTVVDGGTGLLVPPRDPDQLAGALRELLADPQRRAAMGAAGRSRTTRSYDWQEVARMTESAYRRFAGAHRAARPRAGAR</sequence>
<dbReference type="Pfam" id="PF13439">
    <property type="entry name" value="Glyco_transf_4"/>
    <property type="match status" value="1"/>
</dbReference>
<dbReference type="Pfam" id="PF00534">
    <property type="entry name" value="Glycos_transf_1"/>
    <property type="match status" value="1"/>
</dbReference>
<evidence type="ECO:0000256" key="1">
    <source>
        <dbReference type="ARBA" id="ARBA00022676"/>
    </source>
</evidence>